<proteinExistence type="predicted"/>
<dbReference type="PROSITE" id="PS50109">
    <property type="entry name" value="HIS_KIN"/>
    <property type="match status" value="1"/>
</dbReference>
<comment type="caution">
    <text evidence="5">The sequence shown here is derived from an EMBL/GenBank/DDBJ whole genome shotgun (WGS) entry which is preliminary data.</text>
</comment>
<dbReference type="SMART" id="SM00387">
    <property type="entry name" value="HATPase_c"/>
    <property type="match status" value="1"/>
</dbReference>
<dbReference type="InterPro" id="IPR005467">
    <property type="entry name" value="His_kinase_dom"/>
</dbReference>
<dbReference type="InterPro" id="IPR036890">
    <property type="entry name" value="HATPase_C_sf"/>
</dbReference>
<keyword evidence="3" id="KW-0597">Phosphoprotein</keyword>
<evidence type="ECO:0000256" key="1">
    <source>
        <dbReference type="ARBA" id="ARBA00000085"/>
    </source>
</evidence>
<keyword evidence="6" id="KW-1185">Reference proteome</keyword>
<evidence type="ECO:0000256" key="2">
    <source>
        <dbReference type="ARBA" id="ARBA00012438"/>
    </source>
</evidence>
<dbReference type="Gene3D" id="3.30.565.10">
    <property type="entry name" value="Histidine kinase-like ATPase, C-terminal domain"/>
    <property type="match status" value="1"/>
</dbReference>
<dbReference type="PANTHER" id="PTHR43547:SF2">
    <property type="entry name" value="HYBRID SIGNAL TRANSDUCTION HISTIDINE KINASE C"/>
    <property type="match status" value="1"/>
</dbReference>
<keyword evidence="5" id="KW-0418">Kinase</keyword>
<accession>A0ABW9AL66</accession>
<evidence type="ECO:0000313" key="6">
    <source>
        <dbReference type="Proteomes" id="UP001629230"/>
    </source>
</evidence>
<dbReference type="Proteomes" id="UP001629230">
    <property type="component" value="Unassembled WGS sequence"/>
</dbReference>
<dbReference type="Pfam" id="PF00512">
    <property type="entry name" value="HisKA"/>
    <property type="match status" value="1"/>
</dbReference>
<dbReference type="PRINTS" id="PR00344">
    <property type="entry name" value="BCTRLSENSOR"/>
</dbReference>
<evidence type="ECO:0000313" key="5">
    <source>
        <dbReference type="EMBL" id="MFM0001342.1"/>
    </source>
</evidence>
<name>A0ABW9AL66_9BURK</name>
<dbReference type="SMART" id="SM00388">
    <property type="entry name" value="HisKA"/>
    <property type="match status" value="1"/>
</dbReference>
<dbReference type="EMBL" id="JAQQEZ010000005">
    <property type="protein sequence ID" value="MFM0001342.1"/>
    <property type="molecule type" value="Genomic_DNA"/>
</dbReference>
<organism evidence="5 6">
    <name type="scientific">Paraburkholderia dipogonis</name>
    <dbReference type="NCBI Taxonomy" id="1211383"/>
    <lineage>
        <taxon>Bacteria</taxon>
        <taxon>Pseudomonadati</taxon>
        <taxon>Pseudomonadota</taxon>
        <taxon>Betaproteobacteria</taxon>
        <taxon>Burkholderiales</taxon>
        <taxon>Burkholderiaceae</taxon>
        <taxon>Paraburkholderia</taxon>
    </lineage>
</organism>
<reference evidence="5 6" key="1">
    <citation type="journal article" date="2024" name="Chem. Sci.">
        <title>Discovery of megapolipeptins by genome mining of a Burkholderiales bacteria collection.</title>
        <authorList>
            <person name="Paulo B.S."/>
            <person name="Recchia M.J.J."/>
            <person name="Lee S."/>
            <person name="Fergusson C.H."/>
            <person name="Romanowski S.B."/>
            <person name="Hernandez A."/>
            <person name="Krull N."/>
            <person name="Liu D.Y."/>
            <person name="Cavanagh H."/>
            <person name="Bos A."/>
            <person name="Gray C.A."/>
            <person name="Murphy B.T."/>
            <person name="Linington R.G."/>
            <person name="Eustaquio A.S."/>
        </authorList>
    </citation>
    <scope>NUCLEOTIDE SEQUENCE [LARGE SCALE GENOMIC DNA]</scope>
    <source>
        <strain evidence="5 6">RL17-350-BIC-A</strain>
    </source>
</reference>
<dbReference type="CDD" id="cd00075">
    <property type="entry name" value="HATPase"/>
    <property type="match status" value="1"/>
</dbReference>
<comment type="catalytic activity">
    <reaction evidence="1">
        <text>ATP + protein L-histidine = ADP + protein N-phospho-L-histidine.</text>
        <dbReference type="EC" id="2.7.13.3"/>
    </reaction>
</comment>
<dbReference type="PANTHER" id="PTHR43547">
    <property type="entry name" value="TWO-COMPONENT HISTIDINE KINASE"/>
    <property type="match status" value="1"/>
</dbReference>
<dbReference type="RefSeq" id="WP_408176816.1">
    <property type="nucleotide sequence ID" value="NZ_JAQQEZ010000005.1"/>
</dbReference>
<dbReference type="SUPFAM" id="SSF47384">
    <property type="entry name" value="Homodimeric domain of signal transducing histidine kinase"/>
    <property type="match status" value="1"/>
</dbReference>
<dbReference type="Pfam" id="PF02518">
    <property type="entry name" value="HATPase_c"/>
    <property type="match status" value="1"/>
</dbReference>
<dbReference type="InterPro" id="IPR036097">
    <property type="entry name" value="HisK_dim/P_sf"/>
</dbReference>
<gene>
    <name evidence="5" type="ORF">PQR57_09955</name>
</gene>
<evidence type="ECO:0000256" key="3">
    <source>
        <dbReference type="ARBA" id="ARBA00022553"/>
    </source>
</evidence>
<dbReference type="Gene3D" id="1.10.287.130">
    <property type="match status" value="1"/>
</dbReference>
<sequence>MRLADFILRNMEAILAQWEAFAGTLLPAAGNMQSPALRDHAQQILEAVAKDLSTAQTKEAQLEKSQGRAPRMIDAPETAAQTHAILRARSGFDIRQLTAEYRALRASVLRLWMDQCPREELVMDDVIRFNEAIDQALAESVSFFSAQVEQARNLLLGMLGHDMRSPLQTIQMTASYLAALNAGERVASAASRLIRSGSRMQALLDDLCDFNRTKLGLGINIVPTHIDLATVFRDELDQLRTIHPDRQFDLEMRGKSEGDWDGKRLQQLLGNLVLNAVKYGAPNTPVHVIVTGEAEDVRIVVANSGTSIEPLAMEQIFEPLRRGVGPEEGYEEDSHLGLGLYIVREIAKAHGGEIEVHSGQGETAFAVRLPRTR</sequence>
<evidence type="ECO:0000259" key="4">
    <source>
        <dbReference type="PROSITE" id="PS50109"/>
    </source>
</evidence>
<dbReference type="CDD" id="cd00082">
    <property type="entry name" value="HisKA"/>
    <property type="match status" value="1"/>
</dbReference>
<dbReference type="InterPro" id="IPR004358">
    <property type="entry name" value="Sig_transdc_His_kin-like_C"/>
</dbReference>
<protein>
    <recommendedName>
        <fullName evidence="2">histidine kinase</fullName>
        <ecNumber evidence="2">2.7.13.3</ecNumber>
    </recommendedName>
</protein>
<dbReference type="EC" id="2.7.13.3" evidence="2"/>
<dbReference type="GO" id="GO:0016301">
    <property type="term" value="F:kinase activity"/>
    <property type="evidence" value="ECO:0007669"/>
    <property type="project" value="UniProtKB-KW"/>
</dbReference>
<dbReference type="InterPro" id="IPR003661">
    <property type="entry name" value="HisK_dim/P_dom"/>
</dbReference>
<dbReference type="InterPro" id="IPR003594">
    <property type="entry name" value="HATPase_dom"/>
</dbReference>
<dbReference type="SUPFAM" id="SSF55874">
    <property type="entry name" value="ATPase domain of HSP90 chaperone/DNA topoisomerase II/histidine kinase"/>
    <property type="match status" value="1"/>
</dbReference>
<feature type="domain" description="Histidine kinase" evidence="4">
    <location>
        <begin position="158"/>
        <end position="373"/>
    </location>
</feature>
<keyword evidence="5" id="KW-0808">Transferase</keyword>